<feature type="coiled-coil region" evidence="1">
    <location>
        <begin position="2"/>
        <end position="52"/>
    </location>
</feature>
<name>A0A549YEM6_9BACI</name>
<evidence type="ECO:0000313" key="5">
    <source>
        <dbReference type="Proteomes" id="UP000319280"/>
    </source>
</evidence>
<keyword evidence="5" id="KW-1185">Reference proteome</keyword>
<dbReference type="InterPro" id="IPR053812">
    <property type="entry name" value="HTH_Sigma70_ECF-like"/>
</dbReference>
<accession>A0A549YEM6</accession>
<feature type="domain" description="RNA polymerase sigma-70 ECF-like HTH" evidence="3">
    <location>
        <begin position="22"/>
        <end position="87"/>
    </location>
</feature>
<dbReference type="AlphaFoldDB" id="A0A549YEM6"/>
<dbReference type="EMBL" id="VJMZ01000001">
    <property type="protein sequence ID" value="TRM10340.1"/>
    <property type="molecule type" value="Genomic_DNA"/>
</dbReference>
<sequence length="115" mass="13637">MLTKAEKDIRSVEDAMQSDIEKEIEKSRRLAKQIKENEKKREEYRMKEIERLYFVEGWAIDEIAEQLNVNYRTASQGVSLIREKREEAGKSTKKPRKQEPPVITYHVTELQRGNN</sequence>
<dbReference type="RefSeq" id="WP_142789765.1">
    <property type="nucleotide sequence ID" value="NZ_VJMZ01000001.1"/>
</dbReference>
<comment type="caution">
    <text evidence="4">The sequence shown here is derived from an EMBL/GenBank/DDBJ whole genome shotgun (WGS) entry which is preliminary data.</text>
</comment>
<keyword evidence="1" id="KW-0175">Coiled coil</keyword>
<evidence type="ECO:0000256" key="2">
    <source>
        <dbReference type="SAM" id="MobiDB-lite"/>
    </source>
</evidence>
<evidence type="ECO:0000313" key="4">
    <source>
        <dbReference type="EMBL" id="TRM10340.1"/>
    </source>
</evidence>
<evidence type="ECO:0000259" key="3">
    <source>
        <dbReference type="Pfam" id="PF07638"/>
    </source>
</evidence>
<dbReference type="Proteomes" id="UP000319280">
    <property type="component" value="Unassembled WGS sequence"/>
</dbReference>
<feature type="region of interest" description="Disordered" evidence="2">
    <location>
        <begin position="82"/>
        <end position="115"/>
    </location>
</feature>
<organism evidence="4 5">
    <name type="scientific">Lentibacillus cibarius</name>
    <dbReference type="NCBI Taxonomy" id="2583219"/>
    <lineage>
        <taxon>Bacteria</taxon>
        <taxon>Bacillati</taxon>
        <taxon>Bacillota</taxon>
        <taxon>Bacilli</taxon>
        <taxon>Bacillales</taxon>
        <taxon>Bacillaceae</taxon>
        <taxon>Lentibacillus</taxon>
    </lineage>
</organism>
<gene>
    <name evidence="4" type="ORF">FH966_00620</name>
</gene>
<dbReference type="Pfam" id="PF07638">
    <property type="entry name" value="Sigma70_ECF"/>
    <property type="match status" value="1"/>
</dbReference>
<proteinExistence type="predicted"/>
<protein>
    <recommendedName>
        <fullName evidence="3">RNA polymerase sigma-70 ECF-like HTH domain-containing protein</fullName>
    </recommendedName>
</protein>
<evidence type="ECO:0000256" key="1">
    <source>
        <dbReference type="SAM" id="Coils"/>
    </source>
</evidence>
<reference evidence="4 5" key="1">
    <citation type="submission" date="2019-07" db="EMBL/GenBank/DDBJ databases">
        <title>Genomic analysis of Lentibacillus sp. NKC851-2.</title>
        <authorList>
            <person name="Oh Y.J."/>
        </authorList>
    </citation>
    <scope>NUCLEOTIDE SEQUENCE [LARGE SCALE GENOMIC DNA]</scope>
    <source>
        <strain evidence="4 5">NKC851-2</strain>
    </source>
</reference>